<reference evidence="3 4" key="2">
    <citation type="submission" date="2024-07" db="EMBL/GenBank/DDBJ databases">
        <authorList>
            <person name="Akdeniz Z."/>
        </authorList>
    </citation>
    <scope>NUCLEOTIDE SEQUENCE [LARGE SCALE GENOMIC DNA]</scope>
</reference>
<accession>A0AA86PQU3</accession>
<dbReference type="InterPro" id="IPR017880">
    <property type="entry name" value="KilA_N"/>
</dbReference>
<evidence type="ECO:0000313" key="3">
    <source>
        <dbReference type="EMBL" id="CAL6060994.1"/>
    </source>
</evidence>
<feature type="domain" description="KilA-N" evidence="1">
    <location>
        <begin position="18"/>
        <end position="123"/>
    </location>
</feature>
<evidence type="ECO:0000313" key="2">
    <source>
        <dbReference type="EMBL" id="CAI9944655.1"/>
    </source>
</evidence>
<evidence type="ECO:0000259" key="1">
    <source>
        <dbReference type="PROSITE" id="PS51301"/>
    </source>
</evidence>
<dbReference type="AlphaFoldDB" id="A0AA86PQU3"/>
<dbReference type="PROSITE" id="PS51301">
    <property type="entry name" value="KILA_N"/>
    <property type="match status" value="1"/>
</dbReference>
<reference evidence="2" key="1">
    <citation type="submission" date="2023-06" db="EMBL/GenBank/DDBJ databases">
        <authorList>
            <person name="Kurt Z."/>
        </authorList>
    </citation>
    <scope>NUCLEOTIDE SEQUENCE</scope>
</reference>
<protein>
    <recommendedName>
        <fullName evidence="1">KilA-N domain-containing protein</fullName>
    </recommendedName>
</protein>
<proteinExistence type="predicted"/>
<name>A0AA86PQU3_9EUKA</name>
<comment type="caution">
    <text evidence="2">The sequence shown here is derived from an EMBL/GenBank/DDBJ whole genome shotgun (WGS) entry which is preliminary data.</text>
</comment>
<organism evidence="2">
    <name type="scientific">Hexamita inflata</name>
    <dbReference type="NCBI Taxonomy" id="28002"/>
    <lineage>
        <taxon>Eukaryota</taxon>
        <taxon>Metamonada</taxon>
        <taxon>Diplomonadida</taxon>
        <taxon>Hexamitidae</taxon>
        <taxon>Hexamitinae</taxon>
        <taxon>Hexamita</taxon>
    </lineage>
</organism>
<dbReference type="InterPro" id="IPR018004">
    <property type="entry name" value="KilA/APSES_HTH"/>
</dbReference>
<keyword evidence="4" id="KW-1185">Reference proteome</keyword>
<gene>
    <name evidence="2" type="ORF">HINF_LOCUS32300</name>
    <name evidence="3" type="ORF">HINF_LOCUS49492</name>
</gene>
<dbReference type="Pfam" id="PF04383">
    <property type="entry name" value="KilA-N"/>
    <property type="match status" value="1"/>
</dbReference>
<evidence type="ECO:0000313" key="4">
    <source>
        <dbReference type="Proteomes" id="UP001642409"/>
    </source>
</evidence>
<dbReference type="EMBL" id="CATOUU010000730">
    <property type="protein sequence ID" value="CAI9944655.1"/>
    <property type="molecule type" value="Genomic_DNA"/>
</dbReference>
<dbReference type="EMBL" id="CAXDID020000233">
    <property type="protein sequence ID" value="CAL6060994.1"/>
    <property type="molecule type" value="Genomic_DNA"/>
</dbReference>
<dbReference type="Proteomes" id="UP001642409">
    <property type="component" value="Unassembled WGS sequence"/>
</dbReference>
<sequence length="305" mass="35638">MQNTINFNNTKIEDINDTLGKAQHGDLTLVFNKEDNFICCSSLVQLLKPTADIYKFFKLQTTEALISGSQQEVCNLYYKMTKAQSQTNRDYTGYYIHQDLFYAFMLWLCPSKFIQYSRLLNLVLQNFTIENQIQSPETEINLQNIIDDLTKQNSTLLTQLENMKQKSTIQQQVINNQTQIMDIKQEIIETKAVIKSNEELRIYMKPQPLTLMNGKPMLDNNGQQAFKMHPYVRAVLSTDRNDQGMTVYKKFEDVPNSKDVLKHVREQANINCKRRSPYMVGNWFYAGVDELIELIEQSINYYKNL</sequence>